<name>A0A2J6NKY2_9LACO</name>
<dbReference type="EMBL" id="PNFV01000012">
    <property type="protein sequence ID" value="PMB81997.1"/>
    <property type="molecule type" value="Genomic_DNA"/>
</dbReference>
<dbReference type="EC" id="3.4.-.-" evidence="6"/>
<reference evidence="7 8" key="1">
    <citation type="submission" date="2017-09" db="EMBL/GenBank/DDBJ databases">
        <title>Bacterial strain isolated from the female urinary microbiota.</title>
        <authorList>
            <person name="Thomas-White K."/>
            <person name="Kumar N."/>
            <person name="Forster S."/>
            <person name="Putonti C."/>
            <person name="Lawley T."/>
            <person name="Wolfe A.J."/>
        </authorList>
    </citation>
    <scope>NUCLEOTIDE SEQUENCE [LARGE SCALE GENOMIC DNA]</scope>
    <source>
        <strain evidence="7 8">UMB0683</strain>
    </source>
</reference>
<dbReference type="AlphaFoldDB" id="A0A2J6NKY2"/>
<dbReference type="NCBIfam" id="NF033678">
    <property type="entry name" value="C69_fam_dipept"/>
    <property type="match status" value="1"/>
</dbReference>
<keyword evidence="5 6" id="KW-0224">Dipeptidase</keyword>
<evidence type="ECO:0000256" key="4">
    <source>
        <dbReference type="ARBA" id="ARBA00022801"/>
    </source>
</evidence>
<sequence length="461" mass="51389">MKIVKKHTCTTLLVGKKATLDGSTIVCREEDYGNAFDPQRFTYVKPTDQPRHYQSKTTDFTIDLPDTPVGYTSTPDADSSAGIFAAGGINQHNVAMTGTETITTNSRILGIDPFNATDGIGEEDFVTLVLPYIRTAREGVERLGHLLERYGTYESNAISFGDHDEVWYMETIGGHHWAAVRIPDDAFVIAPNRLNIDDFDFTSADTCCSADLKGLIDDNRLNPALDGHYNLRQIFGSQTVTDTRYNNPRAWYVQQQLSTKPTGQPTDQDLPFICRPRHKLAIEEIKQVMSSHYQGTSFDPYEHDQAPYRSIALNRNLELHILQIRNNVPAAIAGIHWLAFGPNAFNTVVPFYANITDTPASYRDTPINYDAGSMYWLTHTIAAIGDAHYAKAQSAVEAYEQKVVAAGRHIQRVTDQQVDLADPQHQLDQANEQMATIAMKEATVLLGKLVKIAFGDAKLQY</sequence>
<evidence type="ECO:0000313" key="7">
    <source>
        <dbReference type="EMBL" id="PMB81997.1"/>
    </source>
</evidence>
<dbReference type="PANTHER" id="PTHR12994:SF17">
    <property type="entry name" value="LD30995P"/>
    <property type="match status" value="1"/>
</dbReference>
<dbReference type="GO" id="GO:0070004">
    <property type="term" value="F:cysteine-type exopeptidase activity"/>
    <property type="evidence" value="ECO:0007669"/>
    <property type="project" value="InterPro"/>
</dbReference>
<evidence type="ECO:0000256" key="5">
    <source>
        <dbReference type="ARBA" id="ARBA00022997"/>
    </source>
</evidence>
<dbReference type="GO" id="GO:0006508">
    <property type="term" value="P:proteolysis"/>
    <property type="evidence" value="ECO:0007669"/>
    <property type="project" value="UniProtKB-KW"/>
</dbReference>
<comment type="catalytic activity">
    <reaction evidence="1">
        <text>an L-aminoacyl-L-amino acid + H2O = 2 an L-alpha-amino acid</text>
        <dbReference type="Rhea" id="RHEA:48940"/>
        <dbReference type="ChEBI" id="CHEBI:15377"/>
        <dbReference type="ChEBI" id="CHEBI:59869"/>
        <dbReference type="ChEBI" id="CHEBI:77460"/>
        <dbReference type="EC" id="3.4.13.19"/>
    </reaction>
</comment>
<dbReference type="Pfam" id="PF03577">
    <property type="entry name" value="Peptidase_C69"/>
    <property type="match status" value="1"/>
</dbReference>
<accession>A0A2J6NKY2</accession>
<dbReference type="GO" id="GO:0016805">
    <property type="term" value="F:dipeptidase activity"/>
    <property type="evidence" value="ECO:0007669"/>
    <property type="project" value="UniProtKB-KW"/>
</dbReference>
<evidence type="ECO:0000256" key="1">
    <source>
        <dbReference type="ARBA" id="ARBA00001670"/>
    </source>
</evidence>
<protein>
    <recommendedName>
        <fullName evidence="6">Dipeptidase</fullName>
        <ecNumber evidence="6">3.4.-.-</ecNumber>
    </recommendedName>
</protein>
<comment type="caution">
    <text evidence="7">The sequence shown here is derived from an EMBL/GenBank/DDBJ whole genome shotgun (WGS) entry which is preliminary data.</text>
</comment>
<evidence type="ECO:0000313" key="8">
    <source>
        <dbReference type="Proteomes" id="UP000239920"/>
    </source>
</evidence>
<dbReference type="Gene3D" id="3.60.60.10">
    <property type="entry name" value="Penicillin V Acylase, Chain A"/>
    <property type="match status" value="1"/>
</dbReference>
<dbReference type="InterPro" id="IPR047804">
    <property type="entry name" value="C69_dipept_A-like"/>
</dbReference>
<proteinExistence type="inferred from homology"/>
<comment type="similarity">
    <text evidence="2 6">Belongs to the peptidase C69 family.</text>
</comment>
<dbReference type="Proteomes" id="UP000239920">
    <property type="component" value="Unassembled WGS sequence"/>
</dbReference>
<evidence type="ECO:0000256" key="6">
    <source>
        <dbReference type="RuleBase" id="RU364089"/>
    </source>
</evidence>
<keyword evidence="4 6" id="KW-0378">Hydrolase</keyword>
<keyword evidence="3 6" id="KW-0645">Protease</keyword>
<dbReference type="PANTHER" id="PTHR12994">
    <property type="entry name" value="SECERNIN"/>
    <property type="match status" value="1"/>
</dbReference>
<dbReference type="InterPro" id="IPR005322">
    <property type="entry name" value="Peptidase_C69"/>
</dbReference>
<organism evidence="7 8">
    <name type="scientific">Limosilactobacillus pontis</name>
    <dbReference type="NCBI Taxonomy" id="35787"/>
    <lineage>
        <taxon>Bacteria</taxon>
        <taxon>Bacillati</taxon>
        <taxon>Bacillota</taxon>
        <taxon>Bacilli</taxon>
        <taxon>Lactobacillales</taxon>
        <taxon>Lactobacillaceae</taxon>
        <taxon>Limosilactobacillus</taxon>
    </lineage>
</organism>
<evidence type="ECO:0000256" key="3">
    <source>
        <dbReference type="ARBA" id="ARBA00022670"/>
    </source>
</evidence>
<evidence type="ECO:0000256" key="2">
    <source>
        <dbReference type="ARBA" id="ARBA00007225"/>
    </source>
</evidence>
<dbReference type="OrthoDB" id="9764088at2"/>
<gene>
    <name evidence="7" type="ORF">CK797_08270</name>
</gene>